<evidence type="ECO:0000256" key="1">
    <source>
        <dbReference type="ARBA" id="ARBA00022857"/>
    </source>
</evidence>
<dbReference type="InterPro" id="IPR008030">
    <property type="entry name" value="NmrA-like"/>
</dbReference>
<protein>
    <recommendedName>
        <fullName evidence="3">NmrA-like domain-containing protein</fullName>
    </recommendedName>
</protein>
<dbReference type="Pfam" id="PF05368">
    <property type="entry name" value="NmrA"/>
    <property type="match status" value="1"/>
</dbReference>
<dbReference type="Gene3D" id="3.90.25.10">
    <property type="entry name" value="UDP-galactose 4-epimerase, domain 1"/>
    <property type="match status" value="1"/>
</dbReference>
<dbReference type="RefSeq" id="XP_046121983.1">
    <property type="nucleotide sequence ID" value="XM_046266202.1"/>
</dbReference>
<dbReference type="InterPro" id="IPR036291">
    <property type="entry name" value="NAD(P)-bd_dom_sf"/>
</dbReference>
<dbReference type="OrthoDB" id="9974981at2759"/>
<dbReference type="Gene3D" id="3.40.50.720">
    <property type="entry name" value="NAD(P)-binding Rossmann-like Domain"/>
    <property type="match status" value="1"/>
</dbReference>
<dbReference type="InterPro" id="IPR051609">
    <property type="entry name" value="NmrA/Isoflavone_reductase-like"/>
</dbReference>
<evidence type="ECO:0000313" key="5">
    <source>
        <dbReference type="Proteomes" id="UP000887229"/>
    </source>
</evidence>
<evidence type="ECO:0000259" key="3">
    <source>
        <dbReference type="Pfam" id="PF05368"/>
    </source>
</evidence>
<organism evidence="4 5">
    <name type="scientific">Emericellopsis atlantica</name>
    <dbReference type="NCBI Taxonomy" id="2614577"/>
    <lineage>
        <taxon>Eukaryota</taxon>
        <taxon>Fungi</taxon>
        <taxon>Dikarya</taxon>
        <taxon>Ascomycota</taxon>
        <taxon>Pezizomycotina</taxon>
        <taxon>Sordariomycetes</taxon>
        <taxon>Hypocreomycetidae</taxon>
        <taxon>Hypocreales</taxon>
        <taxon>Bionectriaceae</taxon>
        <taxon>Emericellopsis</taxon>
    </lineage>
</organism>
<name>A0A9P8CSG3_9HYPO</name>
<dbReference type="InterPro" id="IPR045312">
    <property type="entry name" value="PCBER-like"/>
</dbReference>
<dbReference type="PANTHER" id="PTHR47706:SF9">
    <property type="entry name" value="NMRA-LIKE DOMAIN-CONTAINING PROTEIN-RELATED"/>
    <property type="match status" value="1"/>
</dbReference>
<accession>A0A9P8CSG3</accession>
<dbReference type="GO" id="GO:0016491">
    <property type="term" value="F:oxidoreductase activity"/>
    <property type="evidence" value="ECO:0007669"/>
    <property type="project" value="UniProtKB-KW"/>
</dbReference>
<comment type="caution">
    <text evidence="4">The sequence shown here is derived from an EMBL/GenBank/DDBJ whole genome shotgun (WGS) entry which is preliminary data.</text>
</comment>
<reference evidence="4" key="1">
    <citation type="journal article" date="2021" name="IMA Fungus">
        <title>Genomic characterization of three marine fungi, including Emericellopsis atlantica sp. nov. with signatures of a generalist lifestyle and marine biomass degradation.</title>
        <authorList>
            <person name="Hagestad O.C."/>
            <person name="Hou L."/>
            <person name="Andersen J.H."/>
            <person name="Hansen E.H."/>
            <person name="Altermark B."/>
            <person name="Li C."/>
            <person name="Kuhnert E."/>
            <person name="Cox R.J."/>
            <person name="Crous P.W."/>
            <person name="Spatafora J.W."/>
            <person name="Lail K."/>
            <person name="Amirebrahimi M."/>
            <person name="Lipzen A."/>
            <person name="Pangilinan J."/>
            <person name="Andreopoulos W."/>
            <person name="Hayes R.D."/>
            <person name="Ng V."/>
            <person name="Grigoriev I.V."/>
            <person name="Jackson S.A."/>
            <person name="Sutton T.D.S."/>
            <person name="Dobson A.D.W."/>
            <person name="Rama T."/>
        </authorList>
    </citation>
    <scope>NUCLEOTIDE SEQUENCE</scope>
    <source>
        <strain evidence="4">TS7</strain>
    </source>
</reference>
<sequence length="322" mass="35232">MSSSIKNVLIIGASGNVGRAITDAFLRHGGFNVSALTRSSSSSTFAPEVTVIRTAYTLASLIDAFTSQHAVVCAIGTVANANLENQRLFIHAAEAAGVKKFIPTEFTLDTSDERVVDLIKCCIMKRDTVDKLREVENRVEWTAVSTGPWVDWMATAPAEEWPWWDLSNKTFVKFDDGNTPFDASSHAQVGKAIVATLLPENREATKNQHIFIRSFRLTQNQVLEIFEKTTGSPWTVVPNSIGDVGKQGRAIYDEITRDGGISAAAVHPELGGKLLLSVGLMISAGIFGLGNWCQFEDKAKFWMNKLGLEDEDPVEVLSKAIR</sequence>
<gene>
    <name evidence="4" type="ORF">F5Z01DRAFT_692993</name>
</gene>
<keyword evidence="1" id="KW-0521">NADP</keyword>
<evidence type="ECO:0000256" key="2">
    <source>
        <dbReference type="ARBA" id="ARBA00023002"/>
    </source>
</evidence>
<dbReference type="PANTHER" id="PTHR47706">
    <property type="entry name" value="NMRA-LIKE FAMILY PROTEIN"/>
    <property type="match status" value="1"/>
</dbReference>
<proteinExistence type="predicted"/>
<dbReference type="EMBL" id="MU251244">
    <property type="protein sequence ID" value="KAG9258059.1"/>
    <property type="molecule type" value="Genomic_DNA"/>
</dbReference>
<keyword evidence="5" id="KW-1185">Reference proteome</keyword>
<dbReference type="GeneID" id="70297105"/>
<evidence type="ECO:0000313" key="4">
    <source>
        <dbReference type="EMBL" id="KAG9258059.1"/>
    </source>
</evidence>
<dbReference type="Proteomes" id="UP000887229">
    <property type="component" value="Unassembled WGS sequence"/>
</dbReference>
<feature type="domain" description="NmrA-like" evidence="3">
    <location>
        <begin position="6"/>
        <end position="235"/>
    </location>
</feature>
<keyword evidence="2" id="KW-0560">Oxidoreductase</keyword>
<dbReference type="CDD" id="cd05259">
    <property type="entry name" value="PCBER_SDR_a"/>
    <property type="match status" value="1"/>
</dbReference>
<dbReference type="SUPFAM" id="SSF51735">
    <property type="entry name" value="NAD(P)-binding Rossmann-fold domains"/>
    <property type="match status" value="1"/>
</dbReference>
<dbReference type="AlphaFoldDB" id="A0A9P8CSG3"/>